<name>A0A183NHF0_9TREM</name>
<feature type="domain" description="Piezo TM1-24" evidence="1">
    <location>
        <begin position="172"/>
        <end position="260"/>
    </location>
</feature>
<protein>
    <recommendedName>
        <fullName evidence="1">Piezo TM1-24 domain-containing protein</fullName>
    </recommendedName>
</protein>
<evidence type="ECO:0000313" key="3">
    <source>
        <dbReference type="Proteomes" id="UP000269396"/>
    </source>
</evidence>
<accession>A0A183NHF0</accession>
<gene>
    <name evidence="2" type="ORF">SMTD_LOCUS1536</name>
</gene>
<dbReference type="EMBL" id="UZAL01001728">
    <property type="protein sequence ID" value="VDO79047.1"/>
    <property type="molecule type" value="Genomic_DNA"/>
</dbReference>
<reference evidence="2 3" key="1">
    <citation type="submission" date="2018-11" db="EMBL/GenBank/DDBJ databases">
        <authorList>
            <consortium name="Pathogen Informatics"/>
        </authorList>
    </citation>
    <scope>NUCLEOTIDE SEQUENCE [LARGE SCALE GENOMIC DNA]</scope>
    <source>
        <strain>Denwood</strain>
        <strain evidence="3">Zambia</strain>
    </source>
</reference>
<evidence type="ECO:0000259" key="1">
    <source>
        <dbReference type="Pfam" id="PF24871"/>
    </source>
</evidence>
<dbReference type="AlphaFoldDB" id="A0A183NHF0"/>
<dbReference type="Pfam" id="PF24871">
    <property type="entry name" value="Piezo_TM1-24"/>
    <property type="match status" value="1"/>
</dbReference>
<sequence>MPSTRELVSQENLPAVNSSDSFSTNLTTTVSALPTDRGNENITSKDQSYVELHSNQNLIQKHSPSKQCTTVDQEEKSLPRAISHIRGEVSTDCTSHVPKSLTNFPHQTTALHLEAKNNSNEGFLSPPVEPHFDALFGLTPPFATYMYGWSGNNVTTERPFLLSLHYSAIKNSYILTLIAMMYIYGLNLNSDELPQAVTPDGIQLSELGMQRSDHCVGALALQMGFLICFWLTLRLFVMERAAKRLSAHHQRVVLKSEDLQTSSGSTPLPRFQKSLPTVLKFRRRSNKEEGNNILLTPFLNMADDFQTHTGYNAAIYGPAASFGTVDNNIYRRFSNFIQIYFQLSS</sequence>
<organism evidence="2 3">
    <name type="scientific">Schistosoma mattheei</name>
    <dbReference type="NCBI Taxonomy" id="31246"/>
    <lineage>
        <taxon>Eukaryota</taxon>
        <taxon>Metazoa</taxon>
        <taxon>Spiralia</taxon>
        <taxon>Lophotrochozoa</taxon>
        <taxon>Platyhelminthes</taxon>
        <taxon>Trematoda</taxon>
        <taxon>Digenea</taxon>
        <taxon>Strigeidida</taxon>
        <taxon>Schistosomatoidea</taxon>
        <taxon>Schistosomatidae</taxon>
        <taxon>Schistosoma</taxon>
    </lineage>
</organism>
<proteinExistence type="predicted"/>
<dbReference type="STRING" id="31246.A0A183NHF0"/>
<evidence type="ECO:0000313" key="2">
    <source>
        <dbReference type="EMBL" id="VDO79047.1"/>
    </source>
</evidence>
<dbReference type="InterPro" id="IPR056769">
    <property type="entry name" value="Piezo_TM1-24"/>
</dbReference>
<keyword evidence="3" id="KW-1185">Reference proteome</keyword>
<dbReference type="Proteomes" id="UP000269396">
    <property type="component" value="Unassembled WGS sequence"/>
</dbReference>